<dbReference type="AlphaFoldDB" id="A0A108IAD3"/>
<evidence type="ECO:0000313" key="1">
    <source>
        <dbReference type="EMBL" id="KVG61644.1"/>
    </source>
</evidence>
<organism evidence="1 4">
    <name type="scientific">Burkholderia ubonensis</name>
    <dbReference type="NCBI Taxonomy" id="101571"/>
    <lineage>
        <taxon>Bacteria</taxon>
        <taxon>Pseudomonadati</taxon>
        <taxon>Pseudomonadota</taxon>
        <taxon>Betaproteobacteria</taxon>
        <taxon>Burkholderiales</taxon>
        <taxon>Burkholderiaceae</taxon>
        <taxon>Burkholderia</taxon>
        <taxon>Burkholderia cepacia complex</taxon>
    </lineage>
</organism>
<gene>
    <name evidence="1" type="ORF">WJ33_31185</name>
    <name evidence="2" type="ORF">WL73_23405</name>
</gene>
<reference evidence="3 4" key="1">
    <citation type="submission" date="2015-11" db="EMBL/GenBank/DDBJ databases">
        <title>Expanding the genomic diversity of Burkholderia species for the development of highly accurate diagnostics.</title>
        <authorList>
            <person name="Sahl J."/>
            <person name="Keim P."/>
            <person name="Wagner D."/>
        </authorList>
    </citation>
    <scope>NUCLEOTIDE SEQUENCE [LARGE SCALE GENOMIC DNA]</scope>
    <source>
        <strain evidence="1 4">MSMB2036</strain>
        <strain evidence="2 3">MSMB2167WGS</strain>
    </source>
</reference>
<evidence type="ECO:0000313" key="3">
    <source>
        <dbReference type="Proteomes" id="UP000062998"/>
    </source>
</evidence>
<evidence type="ECO:0000313" key="2">
    <source>
        <dbReference type="EMBL" id="KWD96399.1"/>
    </source>
</evidence>
<protein>
    <submittedName>
        <fullName evidence="1">Uncharacterized protein</fullName>
    </submittedName>
</protein>
<name>A0A108IAD3_9BURK</name>
<evidence type="ECO:0000313" key="4">
    <source>
        <dbReference type="Proteomes" id="UP000064029"/>
    </source>
</evidence>
<dbReference type="Proteomes" id="UP000062998">
    <property type="component" value="Unassembled WGS sequence"/>
</dbReference>
<sequence>MYPSKMTGLSILEMNLSRITESEFREYARAGAIKNARVERALEGYILVVELTWKDGLHTLFTTRDHPRAWASLDRMVSYLDRNDLKLTAFELEWDKRAGDVRK</sequence>
<comment type="caution">
    <text evidence="1">The sequence shown here is derived from an EMBL/GenBank/DDBJ whole genome shotgun (WGS) entry which is preliminary data.</text>
</comment>
<proteinExistence type="predicted"/>
<accession>A0A108IAD3</accession>
<dbReference type="EMBL" id="LPIX01000092">
    <property type="protein sequence ID" value="KWD96399.1"/>
    <property type="molecule type" value="Genomic_DNA"/>
</dbReference>
<dbReference type="Proteomes" id="UP000064029">
    <property type="component" value="Unassembled WGS sequence"/>
</dbReference>
<dbReference type="EMBL" id="LOXM01000185">
    <property type="protein sequence ID" value="KVG61644.1"/>
    <property type="molecule type" value="Genomic_DNA"/>
</dbReference>